<accession>A0A9P7HFU8</accession>
<proteinExistence type="predicted"/>
<comment type="caution">
    <text evidence="2">The sequence shown here is derived from an EMBL/GenBank/DDBJ whole genome shotgun (WGS) entry which is preliminary data.</text>
</comment>
<keyword evidence="3" id="KW-1185">Reference proteome</keyword>
<evidence type="ECO:0000313" key="2">
    <source>
        <dbReference type="EMBL" id="KAG5758804.1"/>
    </source>
</evidence>
<dbReference type="AlphaFoldDB" id="A0A9P7HFU8"/>
<evidence type="ECO:0000256" key="1">
    <source>
        <dbReference type="SAM" id="Coils"/>
    </source>
</evidence>
<gene>
    <name evidence="2" type="ORF">H9Q72_013068</name>
</gene>
<reference evidence="2" key="2">
    <citation type="submission" date="2020-10" db="EMBL/GenBank/DDBJ databases">
        <authorList>
            <person name="Peck L.D."/>
            <person name="Nowell R.W."/>
            <person name="Flood J."/>
            <person name="Ryan M.J."/>
            <person name="Barraclough T.G."/>
        </authorList>
    </citation>
    <scope>NUCLEOTIDE SEQUENCE</scope>
    <source>
        <strain evidence="2">IMI 127659i</strain>
    </source>
</reference>
<evidence type="ECO:0000313" key="3">
    <source>
        <dbReference type="Proteomes" id="UP000750502"/>
    </source>
</evidence>
<reference evidence="2" key="1">
    <citation type="journal article" date="2020" name="bioRxiv">
        <title>Historical genomics reveals the evolutionary mechanisms behind multiple outbreaks of the host-specific coffee wilt pathogen Fusarium xylarioides.</title>
        <authorList>
            <person name="Peck D."/>
            <person name="Nowell R.W."/>
            <person name="Flood J."/>
            <person name="Ryan M.J."/>
            <person name="Barraclough T.G."/>
        </authorList>
    </citation>
    <scope>NUCLEOTIDE SEQUENCE</scope>
    <source>
        <strain evidence="2">IMI 127659i</strain>
    </source>
</reference>
<sequence>MELQASVPTSYDLTPSHFAEQISQPGKDTDWRHTQVCRVLSSFEDAKKVMLEDGIKMIFDYLEDGRWIDDGAYPTDHLVYRRFMGRKGGDNETPTLFYPEFFVIQAIFGVGVFKVLNTVKQVYQVMSEHWGVDITPEKFFYPRLDDSIEEHLLMLGTYKPQFNMNTSHVAPYETKGDGRDTNLQLRALQRQNVELRQQVQEQDEHQQLVQSELQDALRQLDATHQYANRLEDNIAYLQHYIGHHQHVTIEVQEINE</sequence>
<dbReference type="EMBL" id="JADFTT010000756">
    <property type="protein sequence ID" value="KAG5758804.1"/>
    <property type="molecule type" value="Genomic_DNA"/>
</dbReference>
<dbReference type="OrthoDB" id="5102578at2759"/>
<organism evidence="2 3">
    <name type="scientific">Fusarium xylarioides</name>
    <dbReference type="NCBI Taxonomy" id="221167"/>
    <lineage>
        <taxon>Eukaryota</taxon>
        <taxon>Fungi</taxon>
        <taxon>Dikarya</taxon>
        <taxon>Ascomycota</taxon>
        <taxon>Pezizomycotina</taxon>
        <taxon>Sordariomycetes</taxon>
        <taxon>Hypocreomycetidae</taxon>
        <taxon>Hypocreales</taxon>
        <taxon>Nectriaceae</taxon>
        <taxon>Fusarium</taxon>
        <taxon>Fusarium fujikuroi species complex</taxon>
    </lineage>
</organism>
<keyword evidence="1" id="KW-0175">Coiled coil</keyword>
<name>A0A9P7HFU8_9HYPO</name>
<protein>
    <submittedName>
        <fullName evidence="2">Uncharacterized protein</fullName>
    </submittedName>
</protein>
<dbReference type="Proteomes" id="UP000750502">
    <property type="component" value="Unassembled WGS sequence"/>
</dbReference>
<feature type="coiled-coil region" evidence="1">
    <location>
        <begin position="178"/>
        <end position="233"/>
    </location>
</feature>